<dbReference type="InterPro" id="IPR033749">
    <property type="entry name" value="Polyprenyl_synt_CS"/>
</dbReference>
<dbReference type="GO" id="GO:0043386">
    <property type="term" value="P:mycotoxin biosynthetic process"/>
    <property type="evidence" value="ECO:0007669"/>
    <property type="project" value="UniProtKB-ARBA"/>
</dbReference>
<dbReference type="STRING" id="1081108.A0A162KBQ6"/>
<dbReference type="PROSITE" id="PS00444">
    <property type="entry name" value="POLYPRENYL_SYNTHASE_2"/>
    <property type="match status" value="1"/>
</dbReference>
<dbReference type="PANTHER" id="PTHR12001:SF44">
    <property type="entry name" value="GERANYLGERANYL PYROPHOSPHATE SYNTHASE"/>
    <property type="match status" value="1"/>
</dbReference>
<gene>
    <name evidence="5" type="ORF">LEL_00027</name>
</gene>
<dbReference type="PANTHER" id="PTHR12001">
    <property type="entry name" value="GERANYLGERANYL PYROPHOSPHATE SYNTHASE"/>
    <property type="match status" value="1"/>
</dbReference>
<keyword evidence="3" id="KW-0460">Magnesium</keyword>
<dbReference type="CDD" id="cd00685">
    <property type="entry name" value="Trans_IPPS_HT"/>
    <property type="match status" value="1"/>
</dbReference>
<dbReference type="SUPFAM" id="SSF159245">
    <property type="entry name" value="AttH-like"/>
    <property type="match status" value="1"/>
</dbReference>
<dbReference type="Proteomes" id="UP000076881">
    <property type="component" value="Unassembled WGS sequence"/>
</dbReference>
<keyword evidence="6" id="KW-1185">Reference proteome</keyword>
<evidence type="ECO:0000259" key="4">
    <source>
        <dbReference type="Pfam" id="PF07143"/>
    </source>
</evidence>
<dbReference type="InterPro" id="IPR023374">
    <property type="entry name" value="AttH-like_dom_sf"/>
</dbReference>
<reference evidence="5 6" key="1">
    <citation type="journal article" date="2016" name="Genome Biol. Evol.">
        <title>Divergent and convergent evolution of fungal pathogenicity.</title>
        <authorList>
            <person name="Shang Y."/>
            <person name="Xiao G."/>
            <person name="Zheng P."/>
            <person name="Cen K."/>
            <person name="Zhan S."/>
            <person name="Wang C."/>
        </authorList>
    </citation>
    <scope>NUCLEOTIDE SEQUENCE [LARGE SCALE GENOMIC DNA]</scope>
    <source>
        <strain evidence="5 6">RCEF 1005</strain>
    </source>
</reference>
<dbReference type="PROSITE" id="PS00723">
    <property type="entry name" value="POLYPRENYL_SYNTHASE_1"/>
    <property type="match status" value="1"/>
</dbReference>
<dbReference type="Pfam" id="PF00348">
    <property type="entry name" value="polyprenyl_synt"/>
    <property type="match status" value="1"/>
</dbReference>
<dbReference type="Pfam" id="PF07143">
    <property type="entry name" value="CrtC"/>
    <property type="match status" value="1"/>
</dbReference>
<sequence>MGVIVSPSLLDGDFHKIPPSWNTNGVLSSPEPLAESLQHEQTSAVALADPRIDDRPQLGSKTEWYYFQAHLTSEISDEPLHTVFVCIFRHLPDGDKGHCWAVIYAVLDWRTQKYTTYSKVPNGVPAGVAKMMETSHPRLSSIIQDLVDTGPSTDGAPFLPDTPFTSNVEIRQSEGPALQLDWDNGAFIVGENGSYHLKVPEIELDIQLQATRPVMLHGYDGVTCKDDTHKMFYYSWPRTAVVGQYQGTQVVGTAWVDHEYSLGVLESQKSPDAPIPGWNWFSLVTSGPSSLEICITQIFQEQSVIEEYIVYVDKDGKRRKEDVFSLFPTKSWVSAQTFQKFGTSWKLTVPSLNIDINIKAVCQNQEFQTWIRLPSFYEGAVRFSGTWEGAPIRGFGAMELANETTSGDRYMEVILDNASALVRAEIENVVPKSLCPNHFEYLTDVSFDSEQERIIQESIVDPFYLLNNRGGKNWRPMLLSAAASLVGGDANDWRAFLVIPEMIHTASLIIDDIQDESETRRGGPCVHKVVGIPTAINAGCAMYFWGETIVRDCEALTETQRRDYYATYFEMMRVAHSGQALDIAGMTMDNIPSIEEAKSILSRVVNMHRCKSGKPASCCGVGGSRLGGGTKEQTDAIGLYVQNLGLAFQIRDDVLDVLGKVKGKNAADDLYNHKITYPVAKLFTLDHPDREKWFQLWEDRDVPGFVEALESSGTMELCKADIEGMILDRWAAVNSLTPNSFSKVLFRTFGEFLIEQHY</sequence>
<evidence type="ECO:0000256" key="1">
    <source>
        <dbReference type="ARBA" id="ARBA00022679"/>
    </source>
</evidence>
<evidence type="ECO:0000256" key="2">
    <source>
        <dbReference type="ARBA" id="ARBA00022723"/>
    </source>
</evidence>
<accession>A0A162KBQ6</accession>
<evidence type="ECO:0000313" key="5">
    <source>
        <dbReference type="EMBL" id="OAA80482.1"/>
    </source>
</evidence>
<dbReference type="Pfam" id="PF17186">
    <property type="entry name" value="Lipocalin_9"/>
    <property type="match status" value="1"/>
</dbReference>
<dbReference type="SFLD" id="SFLDS00005">
    <property type="entry name" value="Isoprenoid_Synthase_Type_I"/>
    <property type="match status" value="1"/>
</dbReference>
<proteinExistence type="predicted"/>
<keyword evidence="2" id="KW-0479">Metal-binding</keyword>
<dbReference type="Gene3D" id="2.40.370.10">
    <property type="entry name" value="AttH-like domain"/>
    <property type="match status" value="2"/>
</dbReference>
<organism evidence="5 6">
    <name type="scientific">Akanthomyces lecanii RCEF 1005</name>
    <dbReference type="NCBI Taxonomy" id="1081108"/>
    <lineage>
        <taxon>Eukaryota</taxon>
        <taxon>Fungi</taxon>
        <taxon>Dikarya</taxon>
        <taxon>Ascomycota</taxon>
        <taxon>Pezizomycotina</taxon>
        <taxon>Sordariomycetes</taxon>
        <taxon>Hypocreomycetidae</taxon>
        <taxon>Hypocreales</taxon>
        <taxon>Cordycipitaceae</taxon>
        <taxon>Akanthomyces</taxon>
        <taxon>Cordyceps confragosa</taxon>
    </lineage>
</organism>
<dbReference type="GO" id="GO:0004659">
    <property type="term" value="F:prenyltransferase activity"/>
    <property type="evidence" value="ECO:0007669"/>
    <property type="project" value="InterPro"/>
</dbReference>
<dbReference type="OrthoDB" id="6921389at2759"/>
<dbReference type="InterPro" id="IPR000092">
    <property type="entry name" value="Polyprenyl_synt"/>
</dbReference>
<feature type="domain" description="AttH" evidence="4">
    <location>
        <begin position="62"/>
        <end position="261"/>
    </location>
</feature>
<evidence type="ECO:0000256" key="3">
    <source>
        <dbReference type="ARBA" id="ARBA00022842"/>
    </source>
</evidence>
<dbReference type="GO" id="GO:0008299">
    <property type="term" value="P:isoprenoid biosynthetic process"/>
    <property type="evidence" value="ECO:0007669"/>
    <property type="project" value="InterPro"/>
</dbReference>
<evidence type="ECO:0000313" key="6">
    <source>
        <dbReference type="Proteomes" id="UP000076881"/>
    </source>
</evidence>
<name>A0A162KBQ6_CORDF</name>
<comment type="caution">
    <text evidence="5">The sequence shown here is derived from an EMBL/GenBank/DDBJ whole genome shotgun (WGS) entry which is preliminary data.</text>
</comment>
<dbReference type="GO" id="GO:0046165">
    <property type="term" value="P:alcohol biosynthetic process"/>
    <property type="evidence" value="ECO:0007669"/>
    <property type="project" value="UniProtKB-ARBA"/>
</dbReference>
<dbReference type="InterPro" id="IPR008949">
    <property type="entry name" value="Isoprenoid_synthase_dom_sf"/>
</dbReference>
<protein>
    <submittedName>
        <fullName evidence="5">Polyprenyl synthase</fullName>
    </submittedName>
</protein>
<dbReference type="EMBL" id="AZHF01000001">
    <property type="protein sequence ID" value="OAA80482.1"/>
    <property type="molecule type" value="Genomic_DNA"/>
</dbReference>
<dbReference type="InterPro" id="IPR010791">
    <property type="entry name" value="AttH_dom"/>
</dbReference>
<dbReference type="Gene3D" id="1.10.600.10">
    <property type="entry name" value="Farnesyl Diphosphate Synthase"/>
    <property type="match status" value="1"/>
</dbReference>
<dbReference type="AlphaFoldDB" id="A0A162KBQ6"/>
<dbReference type="GO" id="GO:0046872">
    <property type="term" value="F:metal ion binding"/>
    <property type="evidence" value="ECO:0007669"/>
    <property type="project" value="UniProtKB-KW"/>
</dbReference>
<dbReference type="SUPFAM" id="SSF48576">
    <property type="entry name" value="Terpenoid synthases"/>
    <property type="match status" value="1"/>
</dbReference>
<keyword evidence="1" id="KW-0808">Transferase</keyword>